<evidence type="ECO:0000313" key="2">
    <source>
        <dbReference type="Proteomes" id="UP001158986"/>
    </source>
</evidence>
<gene>
    <name evidence="1" type="ORF">PBS001_LOCUS8570</name>
</gene>
<comment type="caution">
    <text evidence="1">The sequence shown here is derived from an EMBL/GenBank/DDBJ whole genome shotgun (WGS) entry which is preliminary data.</text>
</comment>
<organism evidence="1 2">
    <name type="scientific">Peronospora belbahrii</name>
    <dbReference type="NCBI Taxonomy" id="622444"/>
    <lineage>
        <taxon>Eukaryota</taxon>
        <taxon>Sar</taxon>
        <taxon>Stramenopiles</taxon>
        <taxon>Oomycota</taxon>
        <taxon>Peronosporomycetes</taxon>
        <taxon>Peronosporales</taxon>
        <taxon>Peronosporaceae</taxon>
        <taxon>Peronospora</taxon>
    </lineage>
</organism>
<name>A0ABN8D9Q9_9STRA</name>
<proteinExistence type="predicted"/>
<keyword evidence="2" id="KW-1185">Reference proteome</keyword>
<accession>A0ABN8D9Q9</accession>
<protein>
    <submittedName>
        <fullName evidence="1">Uncharacterized protein</fullName>
    </submittedName>
</protein>
<dbReference type="EMBL" id="CAKLCB010000387">
    <property type="protein sequence ID" value="CAH0522133.1"/>
    <property type="molecule type" value="Genomic_DNA"/>
</dbReference>
<reference evidence="1 2" key="1">
    <citation type="submission" date="2021-11" db="EMBL/GenBank/DDBJ databases">
        <authorList>
            <person name="Islam A."/>
            <person name="Islam S."/>
            <person name="Flora M.S."/>
            <person name="Rahman M."/>
            <person name="Ziaur R.M."/>
            <person name="Epstein J.H."/>
            <person name="Hassan M."/>
            <person name="Klassen M."/>
            <person name="Woodard K."/>
            <person name="Webb A."/>
            <person name="Webby R.J."/>
            <person name="El Zowalaty M.E."/>
        </authorList>
    </citation>
    <scope>NUCLEOTIDE SEQUENCE [LARGE SCALE GENOMIC DNA]</scope>
    <source>
        <strain evidence="1">Pbs1</strain>
    </source>
</reference>
<dbReference type="Proteomes" id="UP001158986">
    <property type="component" value="Unassembled WGS sequence"/>
</dbReference>
<evidence type="ECO:0000313" key="1">
    <source>
        <dbReference type="EMBL" id="CAH0522133.1"/>
    </source>
</evidence>
<sequence>MTALHQSSIQYNGEPVKNNFHVTPELRHPTIKVRSEKVKSRPFPYTWFETRWRKRPHDEIKYLRGYVVELEHVKNALSNPCTKSNLREESRMGTTDRGHNDCCNQMLDAALAENRKLRAMVAGRYQVAKTLRDTIDEHARRKARKGCWPTSAAAGNDLMFALLDEATEL</sequence>